<dbReference type="InterPro" id="IPR017946">
    <property type="entry name" value="PLC-like_Pdiesterase_TIM-brl"/>
</dbReference>
<proteinExistence type="predicted"/>
<dbReference type="GO" id="GO:0048015">
    <property type="term" value="P:phosphatidylinositol-mediated signaling"/>
    <property type="evidence" value="ECO:0007669"/>
    <property type="project" value="TreeGrafter"/>
</dbReference>
<dbReference type="Pfam" id="PF23583">
    <property type="entry name" value="EF_HAND_2_PLCG"/>
    <property type="match status" value="1"/>
</dbReference>
<name>A0A914EBP6_9BILA</name>
<dbReference type="PROSITE" id="PS50007">
    <property type="entry name" value="PIPLC_X_DOMAIN"/>
    <property type="match status" value="1"/>
</dbReference>
<feature type="domain" description="PLCG1 EF-hand" evidence="1">
    <location>
        <begin position="102"/>
        <end position="170"/>
    </location>
</feature>
<evidence type="ECO:0000313" key="3">
    <source>
        <dbReference type="Proteomes" id="UP000887540"/>
    </source>
</evidence>
<dbReference type="InterPro" id="IPR011992">
    <property type="entry name" value="EF-hand-dom_pair"/>
</dbReference>
<feature type="domain" description="PLCG EF-hand" evidence="2">
    <location>
        <begin position="187"/>
        <end position="256"/>
    </location>
</feature>
<dbReference type="PANTHER" id="PTHR10336:SF159">
    <property type="entry name" value="1-PHOSPHATIDYLINOSITOL 4,5-BISPHOSPHATE PHOSPHODIESTERASE GAMMA"/>
    <property type="match status" value="1"/>
</dbReference>
<accession>A0A914EBP6</accession>
<dbReference type="SUPFAM" id="SSF47473">
    <property type="entry name" value="EF-hand"/>
    <property type="match status" value="1"/>
</dbReference>
<reference evidence="4" key="1">
    <citation type="submission" date="2022-11" db="UniProtKB">
        <authorList>
            <consortium name="WormBaseParasite"/>
        </authorList>
    </citation>
    <scope>IDENTIFICATION</scope>
</reference>
<dbReference type="InterPro" id="IPR001192">
    <property type="entry name" value="PI-PLC_fam"/>
</dbReference>
<protein>
    <submittedName>
        <fullName evidence="4">Phosphoinositide phospholipase C</fullName>
    </submittedName>
</protein>
<dbReference type="InterPro" id="IPR057061">
    <property type="entry name" value="PLCG_EF-hand_2"/>
</dbReference>
<dbReference type="Gene3D" id="1.10.238.10">
    <property type="entry name" value="EF-hand"/>
    <property type="match status" value="1"/>
</dbReference>
<dbReference type="InterPro" id="IPR056586">
    <property type="entry name" value="EF-hand_PLCG1"/>
</dbReference>
<dbReference type="GO" id="GO:0046488">
    <property type="term" value="P:phosphatidylinositol metabolic process"/>
    <property type="evidence" value="ECO:0007669"/>
    <property type="project" value="TreeGrafter"/>
</dbReference>
<dbReference type="GO" id="GO:0004435">
    <property type="term" value="F:phosphatidylinositol-4,5-bisphosphate phospholipase C activity"/>
    <property type="evidence" value="ECO:0007669"/>
    <property type="project" value="TreeGrafter"/>
</dbReference>
<keyword evidence="3" id="KW-1185">Reference proteome</keyword>
<evidence type="ECO:0000259" key="2">
    <source>
        <dbReference type="Pfam" id="PF23583"/>
    </source>
</evidence>
<sequence length="283" mass="33855">MDHEKIYTAMEKGHKGREPKSQHLDIRLIHEVHTVHYEIHELKLGDKWKKNKELKRFDPECLLAISYGAKFVLDYWVFLFEDKESCQLWHQGLNHIKYESEHSSYAVLVDKWIKKQFYSIACPESFTVTIKQMKPFVQTTLQYKVTSSILQEISEGELDLKMFVEAYRRLLNLSELAVARFSRYLSNNDRLSFNDFHRFMIECQGDEIAQNREEFSEFLRRYLREYDLTRDVPEPWVSVDEFIDYLYSNENSILDPENSKVVQDMTRPLAHYWIASSHNTFLT</sequence>
<organism evidence="3 4">
    <name type="scientific">Acrobeloides nanus</name>
    <dbReference type="NCBI Taxonomy" id="290746"/>
    <lineage>
        <taxon>Eukaryota</taxon>
        <taxon>Metazoa</taxon>
        <taxon>Ecdysozoa</taxon>
        <taxon>Nematoda</taxon>
        <taxon>Chromadorea</taxon>
        <taxon>Rhabditida</taxon>
        <taxon>Tylenchina</taxon>
        <taxon>Cephalobomorpha</taxon>
        <taxon>Cephaloboidea</taxon>
        <taxon>Cephalobidae</taxon>
        <taxon>Acrobeloides</taxon>
    </lineage>
</organism>
<dbReference type="WBParaSite" id="ACRNAN_scaffold7066.g20429.t1">
    <property type="protein sequence ID" value="ACRNAN_scaffold7066.g20429.t1"/>
    <property type="gene ID" value="ACRNAN_scaffold7066.g20429"/>
</dbReference>
<dbReference type="PANTHER" id="PTHR10336">
    <property type="entry name" value="PHOSPHOINOSITIDE-SPECIFIC PHOSPHOLIPASE C FAMILY PROTEIN"/>
    <property type="match status" value="1"/>
</dbReference>
<dbReference type="GO" id="GO:0032587">
    <property type="term" value="C:ruffle membrane"/>
    <property type="evidence" value="ECO:0007669"/>
    <property type="project" value="TreeGrafter"/>
</dbReference>
<dbReference type="AlphaFoldDB" id="A0A914EBP6"/>
<evidence type="ECO:0000259" key="1">
    <source>
        <dbReference type="Pfam" id="PF23329"/>
    </source>
</evidence>
<dbReference type="SUPFAM" id="SSF51695">
    <property type="entry name" value="PLC-like phosphodiesterases"/>
    <property type="match status" value="1"/>
</dbReference>
<dbReference type="Gene3D" id="3.20.20.190">
    <property type="entry name" value="Phosphatidylinositol (PI) phosphodiesterase"/>
    <property type="match status" value="1"/>
</dbReference>
<dbReference type="Proteomes" id="UP000887540">
    <property type="component" value="Unplaced"/>
</dbReference>
<dbReference type="GO" id="GO:0051209">
    <property type="term" value="P:release of sequestered calcium ion into cytosol"/>
    <property type="evidence" value="ECO:0007669"/>
    <property type="project" value="TreeGrafter"/>
</dbReference>
<dbReference type="Pfam" id="PF23329">
    <property type="entry name" value="EF_HAND_1_PLCG"/>
    <property type="match status" value="1"/>
</dbReference>
<evidence type="ECO:0000313" key="4">
    <source>
        <dbReference type="WBParaSite" id="ACRNAN_scaffold7066.g20429.t1"/>
    </source>
</evidence>